<comment type="caution">
    <text evidence="1">The sequence shown here is derived from an EMBL/GenBank/DDBJ whole genome shotgun (WGS) entry which is preliminary data.</text>
</comment>
<gene>
    <name evidence="1" type="ORF">F5984_20575</name>
</gene>
<dbReference type="Proteomes" id="UP000488299">
    <property type="component" value="Unassembled WGS sequence"/>
</dbReference>
<protein>
    <submittedName>
        <fullName evidence="1">Uncharacterized protein</fullName>
    </submittedName>
</protein>
<dbReference type="RefSeq" id="WP_152126089.1">
    <property type="nucleotide sequence ID" value="NZ_WELI01000009.1"/>
</dbReference>
<keyword evidence="2" id="KW-1185">Reference proteome</keyword>
<name>A0A7J5TW31_9BACT</name>
<reference evidence="1 2" key="1">
    <citation type="submission" date="2019-10" db="EMBL/GenBank/DDBJ databases">
        <title>Rudanella paleaurantiibacter sp. nov., isolated from sludge.</title>
        <authorList>
            <person name="Xu S.Q."/>
        </authorList>
    </citation>
    <scope>NUCLEOTIDE SEQUENCE [LARGE SCALE GENOMIC DNA]</scope>
    <source>
        <strain evidence="1 2">HX-22-17</strain>
    </source>
</reference>
<organism evidence="1 2">
    <name type="scientific">Rudanella paleaurantiibacter</name>
    <dbReference type="NCBI Taxonomy" id="2614655"/>
    <lineage>
        <taxon>Bacteria</taxon>
        <taxon>Pseudomonadati</taxon>
        <taxon>Bacteroidota</taxon>
        <taxon>Cytophagia</taxon>
        <taxon>Cytophagales</taxon>
        <taxon>Cytophagaceae</taxon>
        <taxon>Rudanella</taxon>
    </lineage>
</organism>
<proteinExistence type="predicted"/>
<dbReference type="EMBL" id="WELI01000009">
    <property type="protein sequence ID" value="KAB7728143.1"/>
    <property type="molecule type" value="Genomic_DNA"/>
</dbReference>
<accession>A0A7J5TW31</accession>
<dbReference type="AlphaFoldDB" id="A0A7J5TW31"/>
<evidence type="ECO:0000313" key="2">
    <source>
        <dbReference type="Proteomes" id="UP000488299"/>
    </source>
</evidence>
<evidence type="ECO:0000313" key="1">
    <source>
        <dbReference type="EMBL" id="KAB7728143.1"/>
    </source>
</evidence>
<sequence>MSSLKTQPIPVYPVVLKFLQFHYGTGPLVIAYDLNPYSSFLRACLDRYPTRTIPRKYRRLTASLMVGMSHWEARHGFGSNLSPQKILDFNEFVKMSFLDKLVGEVRIRTECGMELNEAVMRILQRYELSEDELPLLTVLRYYYRHQKRHTAQERTIALSRRSVDVIRTGQMVA</sequence>